<proteinExistence type="predicted"/>
<reference evidence="1" key="1">
    <citation type="submission" date="2019-03" db="EMBL/GenBank/DDBJ databases">
        <authorList>
            <consortium name="Pathogen Informatics"/>
        </authorList>
    </citation>
    <scope>NUCLEOTIDE SEQUENCE</scope>
    <source>
        <strain evidence="1">5012STDY7626459</strain>
    </source>
</reference>
<dbReference type="EMBL" id="CAAHDB010000006">
    <property type="protein sequence ID" value="VGM10454.1"/>
    <property type="molecule type" value="Genomic_DNA"/>
</dbReference>
<evidence type="ECO:0000313" key="1">
    <source>
        <dbReference type="EMBL" id="VGM10454.1"/>
    </source>
</evidence>
<name>A0A486S8R3_KLEPN</name>
<accession>A0A486S8R3</accession>
<organism evidence="1">
    <name type="scientific">Klebsiella pneumoniae</name>
    <dbReference type="NCBI Taxonomy" id="573"/>
    <lineage>
        <taxon>Bacteria</taxon>
        <taxon>Pseudomonadati</taxon>
        <taxon>Pseudomonadota</taxon>
        <taxon>Gammaproteobacteria</taxon>
        <taxon>Enterobacterales</taxon>
        <taxon>Enterobacteriaceae</taxon>
        <taxon>Klebsiella/Raoultella group</taxon>
        <taxon>Klebsiella</taxon>
        <taxon>Klebsiella pneumoniae complex</taxon>
    </lineage>
</organism>
<dbReference type="AlphaFoldDB" id="A0A486S8R3"/>
<gene>
    <name evidence="1" type="ORF">SAMEA4873655_02366</name>
</gene>
<protein>
    <submittedName>
        <fullName evidence="1">Uncharacterized protein</fullName>
    </submittedName>
</protein>
<sequence>MVLASADFTFLTVIQLCRIEIERPAGADNPLVNQPQSGEIPLQVAVGDDPPGVMKRLTQRERHIALREHLAIAAEGIGIEAKFARGK</sequence>